<keyword evidence="3" id="KW-1185">Reference proteome</keyword>
<feature type="compositionally biased region" description="Basic and acidic residues" evidence="1">
    <location>
        <begin position="1"/>
        <end position="12"/>
    </location>
</feature>
<protein>
    <submittedName>
        <fullName evidence="2">Uncharacterized protein</fullName>
    </submittedName>
</protein>
<gene>
    <name evidence="2" type="ORF">N7494_007975</name>
</gene>
<evidence type="ECO:0000313" key="3">
    <source>
        <dbReference type="Proteomes" id="UP001220324"/>
    </source>
</evidence>
<evidence type="ECO:0000256" key="1">
    <source>
        <dbReference type="SAM" id="MobiDB-lite"/>
    </source>
</evidence>
<comment type="caution">
    <text evidence="2">The sequence shown here is derived from an EMBL/GenBank/DDBJ whole genome shotgun (WGS) entry which is preliminary data.</text>
</comment>
<organism evidence="2 3">
    <name type="scientific">Penicillium frequentans</name>
    <dbReference type="NCBI Taxonomy" id="3151616"/>
    <lineage>
        <taxon>Eukaryota</taxon>
        <taxon>Fungi</taxon>
        <taxon>Dikarya</taxon>
        <taxon>Ascomycota</taxon>
        <taxon>Pezizomycotina</taxon>
        <taxon>Eurotiomycetes</taxon>
        <taxon>Eurotiomycetidae</taxon>
        <taxon>Eurotiales</taxon>
        <taxon>Aspergillaceae</taxon>
        <taxon>Penicillium</taxon>
    </lineage>
</organism>
<proteinExistence type="predicted"/>
<accession>A0AAD6GF94</accession>
<feature type="region of interest" description="Disordered" evidence="1">
    <location>
        <begin position="1"/>
        <end position="38"/>
    </location>
</feature>
<dbReference type="AlphaFoldDB" id="A0AAD6GF94"/>
<name>A0AAD6GF94_9EURO</name>
<sequence length="308" mass="35981">MPEETDLFHDESWGEPWRSSEFPPEETPQERRQRFNKKPGWSNGWNDWVPRFFRTQAGSSKSWPWGYVIYRTTFTETSDQDWAAAIEILDRYCSTSIDRWKDLQKFEFQPNICEVVHEGYRNVIVQDSSLEGASADVIRKRHIQWDKERGFFVGCGTPRVDYCIALDARCIRSILASTEPDKPGMVGYVNVIDCTFEYDPTDPDNECSEHYDGSVRVCLNWLFMFALSCASHDTGEQTWGDWGMERPGWAIYTDGHCSVVEKEEVFLCSSHYNLFFASCYRDYPKEESLTESQYNEHVQSITKDRQTD</sequence>
<evidence type="ECO:0000313" key="2">
    <source>
        <dbReference type="EMBL" id="KAJ5538496.1"/>
    </source>
</evidence>
<reference evidence="2 3" key="1">
    <citation type="journal article" date="2023" name="IMA Fungus">
        <title>Comparative genomic study of the Penicillium genus elucidates a diverse pangenome and 15 lateral gene transfer events.</title>
        <authorList>
            <person name="Petersen C."/>
            <person name="Sorensen T."/>
            <person name="Nielsen M.R."/>
            <person name="Sondergaard T.E."/>
            <person name="Sorensen J.L."/>
            <person name="Fitzpatrick D.A."/>
            <person name="Frisvad J.C."/>
            <person name="Nielsen K.L."/>
        </authorList>
    </citation>
    <scope>NUCLEOTIDE SEQUENCE [LARGE SCALE GENOMIC DNA]</scope>
    <source>
        <strain evidence="2 3">IBT 35679</strain>
    </source>
</reference>
<dbReference type="EMBL" id="JAQIZZ010000006">
    <property type="protein sequence ID" value="KAJ5538496.1"/>
    <property type="molecule type" value="Genomic_DNA"/>
</dbReference>
<dbReference type="Proteomes" id="UP001220324">
    <property type="component" value="Unassembled WGS sequence"/>
</dbReference>